<organism evidence="1">
    <name type="scientific">Salmonella enterica subsp. enterica serovar Saintpaul</name>
    <dbReference type="NCBI Taxonomy" id="90105"/>
    <lineage>
        <taxon>Bacteria</taxon>
        <taxon>Pseudomonadati</taxon>
        <taxon>Pseudomonadota</taxon>
        <taxon>Gammaproteobacteria</taxon>
        <taxon>Enterobacterales</taxon>
        <taxon>Enterobacteriaceae</taxon>
        <taxon>Salmonella</taxon>
    </lineage>
</organism>
<reference evidence="1" key="1">
    <citation type="submission" date="2016-09" db="EMBL/GenBank/DDBJ databases">
        <title>Whole genome sequencing of Salmonella enterica.</title>
        <authorList>
            <person name="Bell R."/>
        </authorList>
    </citation>
    <scope>NUCLEOTIDE SEQUENCE [LARGE SCALE GENOMIC DNA]</scope>
    <source>
        <strain evidence="1">CFSAN044978</strain>
    </source>
</reference>
<accession>A0A1S0ZEV8</accession>
<evidence type="ECO:0000313" key="1">
    <source>
        <dbReference type="EMBL" id="OHG65074.1"/>
    </source>
</evidence>
<protein>
    <submittedName>
        <fullName evidence="1">Abortive phage resistance protein</fullName>
    </submittedName>
</protein>
<dbReference type="AlphaFoldDB" id="A0A1S0ZEV8"/>
<comment type="caution">
    <text evidence="1">The sequence shown here is derived from an EMBL/GenBank/DDBJ whole genome shotgun (WGS) entry which is preliminary data.</text>
</comment>
<gene>
    <name evidence="1" type="ORF">A7T00_15630</name>
</gene>
<dbReference type="EMBL" id="MLZC01000007">
    <property type="protein sequence ID" value="OHG65074.1"/>
    <property type="molecule type" value="Genomic_DNA"/>
</dbReference>
<proteinExistence type="predicted"/>
<sequence>MARDRQSKGKNLRKSIYVFTEGYTEKNYFSILNKKYNRTATVKVSIHPTSKQGRCLLNHALGKISTLSKTEKRNLGGVYIIFDKDSLENDEIEGVLKEAKASNIDIGFSNSCFEVWLLAHFEKPNESHTKDRLYKKLEEYLDCEQYERNHKNDKELLMQLEDLVSIAMENTSSMEGLSQKTIIHEPYTNIGSMIQSIYDQDFY</sequence>
<dbReference type="Pfam" id="PF13707">
    <property type="entry name" value="RloB"/>
    <property type="match status" value="1"/>
</dbReference>
<dbReference type="InterPro" id="IPR025591">
    <property type="entry name" value="RloB"/>
</dbReference>
<name>A0A1S0ZEV8_SALET</name>